<comment type="caution">
    <text evidence="2">The sequence shown here is derived from an EMBL/GenBank/DDBJ whole genome shotgun (WGS) entry which is preliminary data.</text>
</comment>
<accession>A0A9P7DHU6</accession>
<name>A0A9P7DHU6_9AGAM</name>
<dbReference type="RefSeq" id="XP_041161004.1">
    <property type="nucleotide sequence ID" value="XM_041305043.1"/>
</dbReference>
<dbReference type="AlphaFoldDB" id="A0A9P7DHU6"/>
<dbReference type="Proteomes" id="UP000719766">
    <property type="component" value="Unassembled WGS sequence"/>
</dbReference>
<feature type="domain" description="DUF6830" evidence="1">
    <location>
        <begin position="654"/>
        <end position="756"/>
    </location>
</feature>
<proteinExistence type="predicted"/>
<dbReference type="Pfam" id="PF20722">
    <property type="entry name" value="DUF6830"/>
    <property type="match status" value="1"/>
</dbReference>
<evidence type="ECO:0000313" key="3">
    <source>
        <dbReference type="Proteomes" id="UP000719766"/>
    </source>
</evidence>
<sequence length="873" mass="98777">MVLIWGDSGRPTFLKISEEVSSTRVALLDVVLVKAGLLGRAGDETGDEDTGSISLALCPNCKLGEYPSIEALISHLNSPTTCWPSDARPRTLPIPSVFNQSGQIPVTGTCHPQSGYVYGVGRNMLDKLEDDQYAHQRKINHYYPFHDEGEWELGKFLVENLTQTQITKFLKLKWGYKTVRPVDIVWRDALEVVKQLFSDPTFANHMTFNPYVANVKNQREYGDYMSADMAWKIQDHLPLGATQVPIILGSDKTPVTRLAGGIEMHPVFVTIGNIDSEVRSKATLRAWRCVAYIPVIKFRVHTDYQSILQARLWHKCMDLVFANLKVAAKDGCFMPDPSRYIHHVFTPLVAHVCDLPEATMIATVDPWDLDKFQKAAKAVNLSGVHMPYWRDWMFACPSIFLAGEVLHTCHKFFADHPLKWIKEALGDYELDTRFMVQHKRVGTRHFAKGITHVNQMTGREHRDIQRTIVASIAGAVPPRFVRTIRALVDFFYLAQNPVHSPESLQSMVQALSDFHSFKDAIIQAEARKGKKGVKEDFFIPKLELLQSFIQKLGTLMQFSADVTERLLITHYFTEQCVRILNRQESMEMFGLYTLLTSRGASLVNAIYAEDEDVTIANPALSWVSRVLPDEVKSIHGPRPVRNHFLKGILSGDALTAFQLNITPDYKSLSPSDIRTKYALFGFERALGEFICRSPLSSGENSCWDPKYGRFQVWHKFRLQLHSAFQPRVIMPSRVVQAYPPSDDFPFGNCDTVLVDTTGIDGKTSSNVELPSCLSDPLLYVQFFHFISSPDDCPELAMWTVERTYTQEENGNRCRKGAVIRVTDVTHAVELIPVYGEAVANSVSSATSLECYERFFLNNFADKESYHTFSTEFV</sequence>
<organism evidence="2 3">
    <name type="scientific">Suillus plorans</name>
    <dbReference type="NCBI Taxonomy" id="116603"/>
    <lineage>
        <taxon>Eukaryota</taxon>
        <taxon>Fungi</taxon>
        <taxon>Dikarya</taxon>
        <taxon>Basidiomycota</taxon>
        <taxon>Agaricomycotina</taxon>
        <taxon>Agaricomycetes</taxon>
        <taxon>Agaricomycetidae</taxon>
        <taxon>Boletales</taxon>
        <taxon>Suillineae</taxon>
        <taxon>Suillaceae</taxon>
        <taxon>Suillus</taxon>
    </lineage>
</organism>
<gene>
    <name evidence="2" type="ORF">HD556DRAFT_1431743</name>
</gene>
<dbReference type="GeneID" id="64598807"/>
<dbReference type="OrthoDB" id="3232986at2759"/>
<reference evidence="2" key="1">
    <citation type="journal article" date="2020" name="New Phytol.">
        <title>Comparative genomics reveals dynamic genome evolution in host specialist ectomycorrhizal fungi.</title>
        <authorList>
            <person name="Lofgren L.A."/>
            <person name="Nguyen N.H."/>
            <person name="Vilgalys R."/>
            <person name="Ruytinx J."/>
            <person name="Liao H.L."/>
            <person name="Branco S."/>
            <person name="Kuo A."/>
            <person name="LaButti K."/>
            <person name="Lipzen A."/>
            <person name="Andreopoulos W."/>
            <person name="Pangilinan J."/>
            <person name="Riley R."/>
            <person name="Hundley H."/>
            <person name="Na H."/>
            <person name="Barry K."/>
            <person name="Grigoriev I.V."/>
            <person name="Stajich J.E."/>
            <person name="Kennedy P.G."/>
        </authorList>
    </citation>
    <scope>NUCLEOTIDE SEQUENCE</scope>
    <source>
        <strain evidence="2">S12</strain>
    </source>
</reference>
<dbReference type="Pfam" id="PF18759">
    <property type="entry name" value="Plavaka"/>
    <property type="match status" value="2"/>
</dbReference>
<dbReference type="InterPro" id="IPR049233">
    <property type="entry name" value="DUF6830"/>
</dbReference>
<evidence type="ECO:0000259" key="1">
    <source>
        <dbReference type="Pfam" id="PF20722"/>
    </source>
</evidence>
<protein>
    <recommendedName>
        <fullName evidence="1">DUF6830 domain-containing protein</fullName>
    </recommendedName>
</protein>
<dbReference type="InterPro" id="IPR041078">
    <property type="entry name" value="Plavaka"/>
</dbReference>
<keyword evidence="3" id="KW-1185">Reference proteome</keyword>
<evidence type="ECO:0000313" key="2">
    <source>
        <dbReference type="EMBL" id="KAG1795052.1"/>
    </source>
</evidence>
<dbReference type="EMBL" id="JABBWE010000023">
    <property type="protein sequence ID" value="KAG1795052.1"/>
    <property type="molecule type" value="Genomic_DNA"/>
</dbReference>